<name>A0A1U9XPF1_9BIVA</name>
<dbReference type="GO" id="GO:0008137">
    <property type="term" value="F:NADH dehydrogenase (ubiquinone) activity"/>
    <property type="evidence" value="ECO:0007669"/>
    <property type="project" value="UniProtKB-EC"/>
</dbReference>
<comment type="function">
    <text evidence="17">Core subunit of the mitochondrial membrane respiratory chain NADH dehydrogenase (Complex I) which catalyzes electron transfer from NADH through the respiratory chain, using ubiquinone as an electron acceptor. Essential for the catalytic activity and assembly of complex I.</text>
</comment>
<dbReference type="InterPro" id="IPR050175">
    <property type="entry name" value="Complex_I_Subunit_2"/>
</dbReference>
<evidence type="ECO:0000256" key="6">
    <source>
        <dbReference type="ARBA" id="ARBA00022660"/>
    </source>
</evidence>
<evidence type="ECO:0000256" key="4">
    <source>
        <dbReference type="ARBA" id="ARBA00021008"/>
    </source>
</evidence>
<evidence type="ECO:0000256" key="16">
    <source>
        <dbReference type="ARBA" id="ARBA00049551"/>
    </source>
</evidence>
<dbReference type="PRINTS" id="PR01436">
    <property type="entry name" value="NADHDHGNASE2"/>
</dbReference>
<keyword evidence="7 17" id="KW-0812">Transmembrane</keyword>
<gene>
    <name evidence="19" type="primary">ND2</name>
</gene>
<evidence type="ECO:0000256" key="14">
    <source>
        <dbReference type="ARBA" id="ARBA00023128"/>
    </source>
</evidence>
<feature type="transmembrane region" description="Helical" evidence="17">
    <location>
        <begin position="9"/>
        <end position="28"/>
    </location>
</feature>
<evidence type="ECO:0000256" key="15">
    <source>
        <dbReference type="ARBA" id="ARBA00023136"/>
    </source>
</evidence>
<dbReference type="GeneID" id="32229676"/>
<evidence type="ECO:0000256" key="3">
    <source>
        <dbReference type="ARBA" id="ARBA00012944"/>
    </source>
</evidence>
<evidence type="ECO:0000256" key="10">
    <source>
        <dbReference type="ARBA" id="ARBA00022982"/>
    </source>
</evidence>
<dbReference type="EMBL" id="KX815958">
    <property type="protein sequence ID" value="AQZ26122.1"/>
    <property type="molecule type" value="Genomic_DNA"/>
</dbReference>
<proteinExistence type="inferred from homology"/>
<reference evidence="19" key="1">
    <citation type="journal article" date="2017" name="Mol. Phylogenet. Evol.">
        <title>Curious bivalves: Systematic utility and unusual properties of anomalodesmatan mitochondrial genomes.</title>
        <authorList>
            <person name="Williams S.T."/>
            <person name="Foster P.G."/>
            <person name="Hughes C."/>
            <person name="Harper E.M."/>
            <person name="Taylor J.D."/>
            <person name="Littlewood D.T."/>
            <person name="Dyal P."/>
            <person name="Hopkins K.P."/>
            <person name="Briscoe A.G."/>
        </authorList>
    </citation>
    <scope>NUCLEOTIDE SEQUENCE</scope>
</reference>
<dbReference type="RefSeq" id="YP_009353832.1">
    <property type="nucleotide sequence ID" value="NC_034301.1"/>
</dbReference>
<feature type="transmembrane region" description="Helical" evidence="17">
    <location>
        <begin position="204"/>
        <end position="223"/>
    </location>
</feature>
<feature type="domain" description="NADH:quinone oxidoreductase/Mrp antiporter transmembrane" evidence="18">
    <location>
        <begin position="30"/>
        <end position="282"/>
    </location>
</feature>
<evidence type="ECO:0000256" key="8">
    <source>
        <dbReference type="ARBA" id="ARBA00022792"/>
    </source>
</evidence>
<keyword evidence="6 17" id="KW-0679">Respiratory chain</keyword>
<keyword evidence="11 17" id="KW-1133">Transmembrane helix</keyword>
<accession>A0A1U9XPF1</accession>
<keyword evidence="9 17" id="KW-1278">Translocase</keyword>
<keyword evidence="14 17" id="KW-0496">Mitochondrion</keyword>
<keyword evidence="8 17" id="KW-0999">Mitochondrion inner membrane</keyword>
<feature type="transmembrane region" description="Helical" evidence="17">
    <location>
        <begin position="179"/>
        <end position="197"/>
    </location>
</feature>
<dbReference type="InterPro" id="IPR003917">
    <property type="entry name" value="NADH_UbQ_OxRdtase_chain2"/>
</dbReference>
<evidence type="ECO:0000256" key="7">
    <source>
        <dbReference type="ARBA" id="ARBA00022692"/>
    </source>
</evidence>
<organism evidence="19">
    <name type="scientific">Euciroa cf. queenslandica STW-2017</name>
    <dbReference type="NCBI Taxonomy" id="1969321"/>
    <lineage>
        <taxon>Eukaryota</taxon>
        <taxon>Metazoa</taxon>
        <taxon>Spiralia</taxon>
        <taxon>Lophotrochozoa</taxon>
        <taxon>Mollusca</taxon>
        <taxon>Bivalvia</taxon>
        <taxon>Autobranchia</taxon>
        <taxon>Heteroconchia</taxon>
        <taxon>Euheterodonta</taxon>
        <taxon>Anomalodesmata</taxon>
        <taxon>Verticordioidea</taxon>
        <taxon>Euciroidae</taxon>
        <taxon>Euciroa</taxon>
    </lineage>
</organism>
<protein>
    <recommendedName>
        <fullName evidence="4 17">NADH-ubiquinone oxidoreductase chain 2</fullName>
        <ecNumber evidence="3 17">7.1.1.2</ecNumber>
    </recommendedName>
</protein>
<comment type="catalytic activity">
    <reaction evidence="16 17">
        <text>a ubiquinone + NADH + 5 H(+)(in) = a ubiquinol + NAD(+) + 4 H(+)(out)</text>
        <dbReference type="Rhea" id="RHEA:29091"/>
        <dbReference type="Rhea" id="RHEA-COMP:9565"/>
        <dbReference type="Rhea" id="RHEA-COMP:9566"/>
        <dbReference type="ChEBI" id="CHEBI:15378"/>
        <dbReference type="ChEBI" id="CHEBI:16389"/>
        <dbReference type="ChEBI" id="CHEBI:17976"/>
        <dbReference type="ChEBI" id="CHEBI:57540"/>
        <dbReference type="ChEBI" id="CHEBI:57945"/>
        <dbReference type="EC" id="7.1.1.2"/>
    </reaction>
</comment>
<keyword evidence="15 17" id="KW-0472">Membrane</keyword>
<dbReference type="CTD" id="4536"/>
<feature type="transmembrane region" description="Helical" evidence="17">
    <location>
        <begin position="67"/>
        <end position="89"/>
    </location>
</feature>
<dbReference type="PANTHER" id="PTHR46552">
    <property type="entry name" value="NADH-UBIQUINONE OXIDOREDUCTASE CHAIN 2"/>
    <property type="match status" value="1"/>
</dbReference>
<dbReference type="Pfam" id="PF00361">
    <property type="entry name" value="Proton_antipo_M"/>
    <property type="match status" value="1"/>
</dbReference>
<dbReference type="PANTHER" id="PTHR46552:SF1">
    <property type="entry name" value="NADH-UBIQUINONE OXIDOREDUCTASE CHAIN 2"/>
    <property type="match status" value="1"/>
</dbReference>
<dbReference type="AlphaFoldDB" id="A0A1U9XPF1"/>
<comment type="similarity">
    <text evidence="2 17">Belongs to the complex I subunit 2 family.</text>
</comment>
<sequence>MNMGQLKTYNFTSAIFFIVAVIGVVVSITSNTWVGVWVGMEMNMLGVLPMFMGAYSTVEVEASIKYYIVQVTGSLLLVLGIFMMGGTSLDTMCALYSPLLVVGIMIKLGMFPFHFWVPSVMSGISWMGASMLSTIQKVAPLMMCSFFMIDNASVMVLIGGINSIVGGIGGLNQTQFRPLMGYSSIVHSGWALAAMAAGWTPFVVYFLFYSIVVLSVFMIISYYKVTSFAPVTSMFNNRGFMSIFSILLLMLAGFPPFLVFFGKVFVMMGLVSTPELLIMLLSGSLVSLYYYLLIIYTWVTGRTSLSLYYSKFMMSSILIICMLLVIFSLLIFLV</sequence>
<evidence type="ECO:0000313" key="19">
    <source>
        <dbReference type="EMBL" id="AQZ26122.1"/>
    </source>
</evidence>
<evidence type="ECO:0000259" key="18">
    <source>
        <dbReference type="Pfam" id="PF00361"/>
    </source>
</evidence>
<evidence type="ECO:0000256" key="2">
    <source>
        <dbReference type="ARBA" id="ARBA00007012"/>
    </source>
</evidence>
<evidence type="ECO:0000256" key="17">
    <source>
        <dbReference type="RuleBase" id="RU003403"/>
    </source>
</evidence>
<keyword evidence="12 17" id="KW-0520">NAD</keyword>
<evidence type="ECO:0000256" key="1">
    <source>
        <dbReference type="ARBA" id="ARBA00004448"/>
    </source>
</evidence>
<feature type="transmembrane region" description="Helical" evidence="17">
    <location>
        <begin position="278"/>
        <end position="300"/>
    </location>
</feature>
<feature type="transmembrane region" description="Helical" evidence="17">
    <location>
        <begin position="312"/>
        <end position="333"/>
    </location>
</feature>
<dbReference type="InterPro" id="IPR001750">
    <property type="entry name" value="ND/Mrp_TM"/>
</dbReference>
<feature type="transmembrane region" description="Helical" evidence="17">
    <location>
        <begin position="243"/>
        <end position="266"/>
    </location>
</feature>
<evidence type="ECO:0000256" key="13">
    <source>
        <dbReference type="ARBA" id="ARBA00023075"/>
    </source>
</evidence>
<geneLocation type="mitochondrion" evidence="19"/>
<dbReference type="GO" id="GO:0006120">
    <property type="term" value="P:mitochondrial electron transport, NADH to ubiquinone"/>
    <property type="evidence" value="ECO:0007669"/>
    <property type="project" value="InterPro"/>
</dbReference>
<keyword evidence="10 17" id="KW-0249">Electron transport</keyword>
<keyword evidence="13 17" id="KW-0830">Ubiquinone</keyword>
<evidence type="ECO:0000256" key="5">
    <source>
        <dbReference type="ARBA" id="ARBA00022448"/>
    </source>
</evidence>
<keyword evidence="5" id="KW-0813">Transport</keyword>
<dbReference type="EC" id="7.1.1.2" evidence="3 17"/>
<comment type="subcellular location">
    <subcellularLocation>
        <location evidence="1 17">Mitochondrion inner membrane</location>
        <topology evidence="1 17">Multi-pass membrane protein</topology>
    </subcellularLocation>
</comment>
<evidence type="ECO:0000256" key="9">
    <source>
        <dbReference type="ARBA" id="ARBA00022967"/>
    </source>
</evidence>
<evidence type="ECO:0000256" key="12">
    <source>
        <dbReference type="ARBA" id="ARBA00023027"/>
    </source>
</evidence>
<dbReference type="GO" id="GO:0005743">
    <property type="term" value="C:mitochondrial inner membrane"/>
    <property type="evidence" value="ECO:0007669"/>
    <property type="project" value="UniProtKB-SubCell"/>
</dbReference>
<feature type="transmembrane region" description="Helical" evidence="17">
    <location>
        <begin position="95"/>
        <end position="117"/>
    </location>
</feature>
<evidence type="ECO:0000256" key="11">
    <source>
        <dbReference type="ARBA" id="ARBA00022989"/>
    </source>
</evidence>